<dbReference type="EMBL" id="JAPVES010000024">
    <property type="protein sequence ID" value="MCZ3371414.1"/>
    <property type="molecule type" value="Genomic_DNA"/>
</dbReference>
<dbReference type="Proteomes" id="UP001068021">
    <property type="component" value="Unassembled WGS sequence"/>
</dbReference>
<sequence length="65" mass="7133">MDNNSVLMPLVVILCGSLGMINLINQRIAESSLQYGLCFISGLLVAFILVLVFKIFINMKNSQGN</sequence>
<keyword evidence="1" id="KW-0472">Membrane</keyword>
<evidence type="ECO:0000256" key="1">
    <source>
        <dbReference type="SAM" id="Phobius"/>
    </source>
</evidence>
<dbReference type="Proteomes" id="UP001074446">
    <property type="component" value="Unassembled WGS sequence"/>
</dbReference>
<keyword evidence="4" id="KW-1185">Reference proteome</keyword>
<keyword evidence="1" id="KW-1133">Transmembrane helix</keyword>
<protein>
    <submittedName>
        <fullName evidence="2">Uncharacterized protein</fullName>
    </submittedName>
</protein>
<gene>
    <name evidence="3" type="ORF">O3H35_02065</name>
    <name evidence="2" type="ORF">O3H54_08645</name>
</gene>
<evidence type="ECO:0000313" key="4">
    <source>
        <dbReference type="Proteomes" id="UP001068021"/>
    </source>
</evidence>
<proteinExistence type="predicted"/>
<dbReference type="AlphaFoldDB" id="A0A9E4ZZ92"/>
<reference evidence="2" key="1">
    <citation type="submission" date="2022-12" db="EMBL/GenBank/DDBJ databases">
        <title>Reclassification of two methanogenic archaea species isolated from the Kolyma lowland permafrost.</title>
        <authorList>
            <person name="Trubitsyn V.E."/>
            <person name="Rivkina E.M."/>
            <person name="Shcherbakova V.A."/>
        </authorList>
    </citation>
    <scope>NUCLEOTIDE SEQUENCE</scope>
    <source>
        <strain evidence="2">M2</strain>
        <strain evidence="3">MK4</strain>
    </source>
</reference>
<organism evidence="2 4">
    <name type="scientific">Methanobacterium veterum</name>
    <dbReference type="NCBI Taxonomy" id="408577"/>
    <lineage>
        <taxon>Archaea</taxon>
        <taxon>Methanobacteriati</taxon>
        <taxon>Methanobacteriota</taxon>
        <taxon>Methanomada group</taxon>
        <taxon>Methanobacteria</taxon>
        <taxon>Methanobacteriales</taxon>
        <taxon>Methanobacteriaceae</taxon>
        <taxon>Methanobacterium</taxon>
    </lineage>
</organism>
<accession>A0A9E4ZZ92</accession>
<dbReference type="EMBL" id="JAPVER010000020">
    <property type="protein sequence ID" value="MCZ3365949.1"/>
    <property type="molecule type" value="Genomic_DNA"/>
</dbReference>
<comment type="caution">
    <text evidence="2">The sequence shown here is derived from an EMBL/GenBank/DDBJ whole genome shotgun (WGS) entry which is preliminary data.</text>
</comment>
<dbReference type="RefSeq" id="WP_048081783.1">
    <property type="nucleotide sequence ID" value="NZ_JAPVER010000020.1"/>
</dbReference>
<keyword evidence="1" id="KW-0812">Transmembrane</keyword>
<evidence type="ECO:0000313" key="3">
    <source>
        <dbReference type="EMBL" id="MCZ3371414.1"/>
    </source>
</evidence>
<name>A0A9E4ZZ92_9EURY</name>
<evidence type="ECO:0000313" key="2">
    <source>
        <dbReference type="EMBL" id="MCZ3365949.1"/>
    </source>
</evidence>
<feature type="transmembrane region" description="Helical" evidence="1">
    <location>
        <begin position="36"/>
        <end position="57"/>
    </location>
</feature>
<feature type="transmembrane region" description="Helical" evidence="1">
    <location>
        <begin position="6"/>
        <end position="24"/>
    </location>
</feature>